<dbReference type="InterPro" id="IPR023765">
    <property type="entry name" value="SBP_5_CS"/>
</dbReference>
<comment type="similarity">
    <text evidence="4">Belongs to the bacterial solute-binding protein 5 family.</text>
</comment>
<feature type="signal peptide" evidence="10">
    <location>
        <begin position="1"/>
        <end position="20"/>
    </location>
</feature>
<evidence type="ECO:0000313" key="12">
    <source>
        <dbReference type="EMBL" id="MET3655623.1"/>
    </source>
</evidence>
<dbReference type="PROSITE" id="PS01040">
    <property type="entry name" value="SBP_BACTERIAL_5"/>
    <property type="match status" value="1"/>
</dbReference>
<evidence type="ECO:0000256" key="5">
    <source>
        <dbReference type="ARBA" id="ARBA00017393"/>
    </source>
</evidence>
<evidence type="ECO:0000259" key="11">
    <source>
        <dbReference type="Pfam" id="PF00496"/>
    </source>
</evidence>
<feature type="region of interest" description="Disordered" evidence="9">
    <location>
        <begin position="25"/>
        <end position="46"/>
    </location>
</feature>
<comment type="function">
    <text evidence="1">Part of the ABC transporter complex GsiABCD involved in glutathione import. Binds glutathione.</text>
</comment>
<evidence type="ECO:0000256" key="8">
    <source>
        <dbReference type="ARBA" id="ARBA00022764"/>
    </source>
</evidence>
<comment type="subcellular location">
    <subcellularLocation>
        <location evidence="2">Cell membrane</location>
        <topology evidence="2">Lipid-anchor</topology>
    </subcellularLocation>
    <subcellularLocation>
        <location evidence="3">Periplasm</location>
    </subcellularLocation>
</comment>
<name>A0ABV2K6H6_SPOPS</name>
<comment type="caution">
    <text evidence="12">The sequence shown here is derived from an EMBL/GenBank/DDBJ whole genome shotgun (WGS) entry which is preliminary data.</text>
</comment>
<feature type="chain" id="PRO_5046199960" description="Glutathione-binding protein GsiB" evidence="10">
    <location>
        <begin position="21"/>
        <end position="534"/>
    </location>
</feature>
<dbReference type="InterPro" id="IPR030678">
    <property type="entry name" value="Peptide/Ni-bd"/>
</dbReference>
<evidence type="ECO:0000313" key="13">
    <source>
        <dbReference type="Proteomes" id="UP001549104"/>
    </source>
</evidence>
<sequence length="534" mass="58815">MKKAYGLISLLALMMLLVLAGCSSDSKEGSKDASKEDGKPAEKAKKEGKDIVIAVADNFTGMDPHDTNDTLSGSAQKAMLEGLVGFDKDMNVIPLLAEEYSANAEATEFTFKLRENVKFHDGTPFNAEAVKVNFDRLSDPNSGLKRHSLYALIEKTEVVNEYEVKFTLSEPFGAMINTFAHPAGLMHSPKALEEFGKEVARNPVGTGAFKFVEWKPSEGLKIEKNEEYWNAGFPKVDSITFKPVSENGSRIAMLQTGEADFIYPVPTEQVEGINGKNGIEVESKPSIVVRYMSMNTLKAPYDDVKVRQALNYAINKEAFVKVVMNDQGTVLDSIIAPDVQFYSKQEPYAFDLEKAQDLLKEAGVEKGFKAKLWGGNSSGAIKAMEFLQQQMAQVGIDVEVVPMESGTISDKIWSVQNPDDAELELYYGGWSPSTGDADWGIRPLVGGKDAFPPMSYNVSYYDNPEVDQLILDGLQTADLDKRAKAYEDAQKLVWDDAPWVFLSADNTLAGKKNYLKGIYLLPDGSLSVSDIEIE</sequence>
<dbReference type="PANTHER" id="PTHR30290:SF32">
    <property type="entry name" value="GLUTATHIONE-BINDING PROTEIN GSIB"/>
    <property type="match status" value="1"/>
</dbReference>
<dbReference type="PANTHER" id="PTHR30290">
    <property type="entry name" value="PERIPLASMIC BINDING COMPONENT OF ABC TRANSPORTER"/>
    <property type="match status" value="1"/>
</dbReference>
<evidence type="ECO:0000256" key="2">
    <source>
        <dbReference type="ARBA" id="ARBA00004193"/>
    </source>
</evidence>
<organism evidence="12 13">
    <name type="scientific">Sporosarcina psychrophila</name>
    <name type="common">Bacillus psychrophilus</name>
    <dbReference type="NCBI Taxonomy" id="1476"/>
    <lineage>
        <taxon>Bacteria</taxon>
        <taxon>Bacillati</taxon>
        <taxon>Bacillota</taxon>
        <taxon>Bacilli</taxon>
        <taxon>Bacillales</taxon>
        <taxon>Caryophanaceae</taxon>
        <taxon>Sporosarcina</taxon>
    </lineage>
</organism>
<evidence type="ECO:0000256" key="1">
    <source>
        <dbReference type="ARBA" id="ARBA00003489"/>
    </source>
</evidence>
<accession>A0ABV2K6H6</accession>
<evidence type="ECO:0000256" key="3">
    <source>
        <dbReference type="ARBA" id="ARBA00004418"/>
    </source>
</evidence>
<dbReference type="CDD" id="cd08499">
    <property type="entry name" value="PBP2_Ylib_like"/>
    <property type="match status" value="1"/>
</dbReference>
<dbReference type="InterPro" id="IPR039424">
    <property type="entry name" value="SBP_5"/>
</dbReference>
<dbReference type="RefSeq" id="WP_338655350.1">
    <property type="nucleotide sequence ID" value="NZ_CP146246.1"/>
</dbReference>
<keyword evidence="8" id="KW-0574">Periplasm</keyword>
<evidence type="ECO:0000256" key="9">
    <source>
        <dbReference type="SAM" id="MobiDB-lite"/>
    </source>
</evidence>
<dbReference type="PROSITE" id="PS51257">
    <property type="entry name" value="PROKAR_LIPOPROTEIN"/>
    <property type="match status" value="1"/>
</dbReference>
<proteinExistence type="inferred from homology"/>
<dbReference type="Gene3D" id="3.40.190.10">
    <property type="entry name" value="Periplasmic binding protein-like II"/>
    <property type="match status" value="1"/>
</dbReference>
<keyword evidence="7 10" id="KW-0732">Signal</keyword>
<dbReference type="InterPro" id="IPR000914">
    <property type="entry name" value="SBP_5_dom"/>
</dbReference>
<reference evidence="12 13" key="1">
    <citation type="submission" date="2024-06" db="EMBL/GenBank/DDBJ databases">
        <title>Sorghum-associated microbial communities from plants grown in Nebraska, USA.</title>
        <authorList>
            <person name="Schachtman D."/>
        </authorList>
    </citation>
    <scope>NUCLEOTIDE SEQUENCE [LARGE SCALE GENOMIC DNA]</scope>
    <source>
        <strain evidence="12 13">1288</strain>
    </source>
</reference>
<dbReference type="Pfam" id="PF00496">
    <property type="entry name" value="SBP_bac_5"/>
    <property type="match status" value="1"/>
</dbReference>
<protein>
    <recommendedName>
        <fullName evidence="5">Glutathione-binding protein GsiB</fullName>
    </recommendedName>
</protein>
<dbReference type="Gene3D" id="3.90.76.10">
    <property type="entry name" value="Dipeptide-binding Protein, Domain 1"/>
    <property type="match status" value="1"/>
</dbReference>
<dbReference type="Proteomes" id="UP001549104">
    <property type="component" value="Unassembled WGS sequence"/>
</dbReference>
<dbReference type="PIRSF" id="PIRSF002741">
    <property type="entry name" value="MppA"/>
    <property type="match status" value="1"/>
</dbReference>
<keyword evidence="6" id="KW-0813">Transport</keyword>
<evidence type="ECO:0000256" key="10">
    <source>
        <dbReference type="SAM" id="SignalP"/>
    </source>
</evidence>
<evidence type="ECO:0000256" key="7">
    <source>
        <dbReference type="ARBA" id="ARBA00022729"/>
    </source>
</evidence>
<feature type="domain" description="Solute-binding protein family 5" evidence="11">
    <location>
        <begin position="92"/>
        <end position="449"/>
    </location>
</feature>
<dbReference type="SUPFAM" id="SSF53850">
    <property type="entry name" value="Periplasmic binding protein-like II"/>
    <property type="match status" value="1"/>
</dbReference>
<evidence type="ECO:0000256" key="6">
    <source>
        <dbReference type="ARBA" id="ARBA00022448"/>
    </source>
</evidence>
<dbReference type="EMBL" id="JBEPME010000001">
    <property type="protein sequence ID" value="MET3655623.1"/>
    <property type="molecule type" value="Genomic_DNA"/>
</dbReference>
<evidence type="ECO:0000256" key="4">
    <source>
        <dbReference type="ARBA" id="ARBA00005695"/>
    </source>
</evidence>
<dbReference type="Gene3D" id="3.10.105.10">
    <property type="entry name" value="Dipeptide-binding Protein, Domain 3"/>
    <property type="match status" value="1"/>
</dbReference>
<gene>
    <name evidence="12" type="ORF">ABIC55_000707</name>
</gene>
<keyword evidence="13" id="KW-1185">Reference proteome</keyword>